<dbReference type="NCBIfam" id="TIGR01469">
    <property type="entry name" value="cobA_cysG_Cterm"/>
    <property type="match status" value="1"/>
</dbReference>
<keyword evidence="4" id="KW-0808">Transferase</keyword>
<dbReference type="SUPFAM" id="SSF53790">
    <property type="entry name" value="Tetrapyrrole methylase"/>
    <property type="match status" value="1"/>
</dbReference>
<evidence type="ECO:0000313" key="9">
    <source>
        <dbReference type="EMBL" id="CAG5068350.1"/>
    </source>
</evidence>
<dbReference type="InterPro" id="IPR006366">
    <property type="entry name" value="CobA/CysG_C"/>
</dbReference>
<dbReference type="PROSITE" id="PS00839">
    <property type="entry name" value="SUMT_1"/>
    <property type="match status" value="1"/>
</dbReference>
<sequence length="263" mass="28194">MANGQQQNNMKLTLIGAGPGDPDLITLKGVKALQKARVVLYDSLAHPSLLDHCPEDCVKILVGKRFGKTSCGQDEINDLIVEKAKQYGEVVRLKGGDSFIFGRGYEEVIFAAGYGIESEIIPGISSSYAVPALAGIPLTSRGLSESFWVITGTTKAHELSKDLHLAAQSSATVVVLMGLHKLSEIVEMYSGLNKMDEPIAIIQNGTLENQKVVTGRISNILPLSKVSEIGSPAIMIIGKVAALPDLSFEKVNEMMQQGSSVER</sequence>
<organism evidence="9 10">
    <name type="scientific">Dyadobacter linearis</name>
    <dbReference type="NCBI Taxonomy" id="2823330"/>
    <lineage>
        <taxon>Bacteria</taxon>
        <taxon>Pseudomonadati</taxon>
        <taxon>Bacteroidota</taxon>
        <taxon>Cytophagia</taxon>
        <taxon>Cytophagales</taxon>
        <taxon>Spirosomataceae</taxon>
        <taxon>Dyadobacter</taxon>
    </lineage>
</organism>
<dbReference type="NCBIfam" id="NF004790">
    <property type="entry name" value="PRK06136.1"/>
    <property type="match status" value="1"/>
</dbReference>
<evidence type="ECO:0000256" key="2">
    <source>
        <dbReference type="ARBA" id="ARBA00012162"/>
    </source>
</evidence>
<keyword evidence="3" id="KW-0489">Methyltransferase</keyword>
<comment type="caution">
    <text evidence="9">The sequence shown here is derived from an EMBL/GenBank/DDBJ whole genome shotgun (WGS) entry which is preliminary data.</text>
</comment>
<evidence type="ECO:0000256" key="1">
    <source>
        <dbReference type="ARBA" id="ARBA00005879"/>
    </source>
</evidence>
<comment type="similarity">
    <text evidence="1">Belongs to the precorrin methyltransferase family.</text>
</comment>
<dbReference type="EMBL" id="CAJRAU010000001">
    <property type="protein sequence ID" value="CAG5068350.1"/>
    <property type="molecule type" value="Genomic_DNA"/>
</dbReference>
<evidence type="ECO:0000259" key="8">
    <source>
        <dbReference type="Pfam" id="PF00590"/>
    </source>
</evidence>
<dbReference type="InterPro" id="IPR003043">
    <property type="entry name" value="Uropor_MeTrfase_CS"/>
</dbReference>
<dbReference type="EC" id="2.1.1.107" evidence="2"/>
<protein>
    <recommendedName>
        <fullName evidence="2">uroporphyrinogen-III C-methyltransferase</fullName>
        <ecNumber evidence="2">2.1.1.107</ecNumber>
    </recommendedName>
</protein>
<evidence type="ECO:0000256" key="6">
    <source>
        <dbReference type="ARBA" id="ARBA00023244"/>
    </source>
</evidence>
<feature type="domain" description="Tetrapyrrole methylase" evidence="8">
    <location>
        <begin position="11"/>
        <end position="220"/>
    </location>
</feature>
<dbReference type="Gene3D" id="3.40.1010.10">
    <property type="entry name" value="Cobalt-precorrin-4 Transmethylase, Domain 1"/>
    <property type="match status" value="1"/>
</dbReference>
<evidence type="ECO:0000256" key="7">
    <source>
        <dbReference type="ARBA" id="ARBA00025705"/>
    </source>
</evidence>
<accession>A0ABN7R2I9</accession>
<dbReference type="InterPro" id="IPR014776">
    <property type="entry name" value="4pyrrole_Mease_sub2"/>
</dbReference>
<evidence type="ECO:0000256" key="3">
    <source>
        <dbReference type="ARBA" id="ARBA00022603"/>
    </source>
</evidence>
<reference evidence="9 10" key="1">
    <citation type="submission" date="2021-04" db="EMBL/GenBank/DDBJ databases">
        <authorList>
            <person name="Rodrigo-Torres L."/>
            <person name="Arahal R. D."/>
            <person name="Lucena T."/>
        </authorList>
    </citation>
    <scope>NUCLEOTIDE SEQUENCE [LARGE SCALE GENOMIC DNA]</scope>
    <source>
        <strain evidence="9 10">CECT 9623</strain>
    </source>
</reference>
<dbReference type="Proteomes" id="UP000679725">
    <property type="component" value="Unassembled WGS sequence"/>
</dbReference>
<evidence type="ECO:0000256" key="5">
    <source>
        <dbReference type="ARBA" id="ARBA00022691"/>
    </source>
</evidence>
<dbReference type="PANTHER" id="PTHR45790:SF3">
    <property type="entry name" value="S-ADENOSYL-L-METHIONINE-DEPENDENT UROPORPHYRINOGEN III METHYLTRANSFERASE, CHLOROPLASTIC"/>
    <property type="match status" value="1"/>
</dbReference>
<dbReference type="CDD" id="cd11642">
    <property type="entry name" value="SUMT"/>
    <property type="match status" value="1"/>
</dbReference>
<gene>
    <name evidence="9" type="primary">cysG_1</name>
    <name evidence="9" type="ORF">DYBT9623_01080</name>
</gene>
<dbReference type="InterPro" id="IPR050161">
    <property type="entry name" value="Siro_Cobalamin_biosynth"/>
</dbReference>
<keyword evidence="10" id="KW-1185">Reference proteome</keyword>
<evidence type="ECO:0000256" key="4">
    <source>
        <dbReference type="ARBA" id="ARBA00022679"/>
    </source>
</evidence>
<dbReference type="InterPro" id="IPR000878">
    <property type="entry name" value="4pyrrol_Mease"/>
</dbReference>
<evidence type="ECO:0000313" key="10">
    <source>
        <dbReference type="Proteomes" id="UP000679725"/>
    </source>
</evidence>
<keyword evidence="6" id="KW-0627">Porphyrin biosynthesis</keyword>
<proteinExistence type="inferred from homology"/>
<comment type="pathway">
    <text evidence="7">Porphyrin-containing compound metabolism; siroheme biosynthesis; precorrin-2 from uroporphyrinogen III: step 1/1.</text>
</comment>
<name>A0ABN7R2I9_9BACT</name>
<dbReference type="Gene3D" id="3.30.950.10">
    <property type="entry name" value="Methyltransferase, Cobalt-precorrin-4 Transmethylase, Domain 2"/>
    <property type="match status" value="1"/>
</dbReference>
<dbReference type="InterPro" id="IPR014777">
    <property type="entry name" value="4pyrrole_Mease_sub1"/>
</dbReference>
<dbReference type="PANTHER" id="PTHR45790">
    <property type="entry name" value="SIROHEME SYNTHASE-RELATED"/>
    <property type="match status" value="1"/>
</dbReference>
<dbReference type="Pfam" id="PF00590">
    <property type="entry name" value="TP_methylase"/>
    <property type="match status" value="1"/>
</dbReference>
<dbReference type="InterPro" id="IPR035996">
    <property type="entry name" value="4pyrrol_Methylase_sf"/>
</dbReference>
<keyword evidence="5" id="KW-0949">S-adenosyl-L-methionine</keyword>